<dbReference type="Gene3D" id="1.25.40.90">
    <property type="match status" value="1"/>
</dbReference>
<dbReference type="Pfam" id="PF01608">
    <property type="entry name" value="I_LWEQ"/>
    <property type="match status" value="1"/>
</dbReference>
<feature type="domain" description="I/LWEQ" evidence="8">
    <location>
        <begin position="814"/>
        <end position="1058"/>
    </location>
</feature>
<feature type="compositionally biased region" description="Polar residues" evidence="6">
    <location>
        <begin position="283"/>
        <end position="308"/>
    </location>
</feature>
<dbReference type="SUPFAM" id="SSF109885">
    <property type="entry name" value="I/LWEQ domain"/>
    <property type="match status" value="1"/>
</dbReference>
<keyword evidence="3" id="KW-0963">Cytoplasm</keyword>
<evidence type="ECO:0000256" key="1">
    <source>
        <dbReference type="ARBA" id="ARBA00004496"/>
    </source>
</evidence>
<dbReference type="PROSITE" id="PS50945">
    <property type="entry name" value="I_LWEQ"/>
    <property type="match status" value="1"/>
</dbReference>
<dbReference type="PANTHER" id="PTHR10407:SF15">
    <property type="entry name" value="HUNTINGTIN INTERACTING PROTEIN 1"/>
    <property type="match status" value="1"/>
</dbReference>
<dbReference type="OrthoDB" id="10262320at2759"/>
<protein>
    <submittedName>
        <fullName evidence="9">10190_t:CDS:1</fullName>
    </submittedName>
</protein>
<dbReference type="GO" id="GO:0051015">
    <property type="term" value="F:actin filament binding"/>
    <property type="evidence" value="ECO:0007669"/>
    <property type="project" value="TreeGrafter"/>
</dbReference>
<feature type="coiled-coil region" evidence="5">
    <location>
        <begin position="578"/>
        <end position="605"/>
    </location>
</feature>
<feature type="domain" description="ENTH" evidence="7">
    <location>
        <begin position="10"/>
        <end position="138"/>
    </location>
</feature>
<evidence type="ECO:0000256" key="5">
    <source>
        <dbReference type="SAM" id="Coils"/>
    </source>
</evidence>
<dbReference type="PROSITE" id="PS50942">
    <property type="entry name" value="ENTH"/>
    <property type="match status" value="1"/>
</dbReference>
<dbReference type="Gene3D" id="1.20.1410.10">
    <property type="entry name" value="I/LWEQ domain"/>
    <property type="match status" value="1"/>
</dbReference>
<evidence type="ECO:0000313" key="9">
    <source>
        <dbReference type="EMBL" id="CAG8560522.1"/>
    </source>
</evidence>
<accession>A0A9N9B9R7</accession>
<dbReference type="GO" id="GO:0080025">
    <property type="term" value="F:phosphatidylinositol-3,5-bisphosphate binding"/>
    <property type="evidence" value="ECO:0007669"/>
    <property type="project" value="TreeGrafter"/>
</dbReference>
<keyword evidence="4" id="KW-0009">Actin-binding</keyword>
<dbReference type="SMART" id="SM00273">
    <property type="entry name" value="ENTH"/>
    <property type="match status" value="1"/>
</dbReference>
<dbReference type="InterPro" id="IPR030224">
    <property type="entry name" value="Sla2_fam"/>
</dbReference>
<feature type="compositionally biased region" description="Basic and acidic residues" evidence="6">
    <location>
        <begin position="310"/>
        <end position="321"/>
    </location>
</feature>
<dbReference type="FunFam" id="1.20.1410.10:FF:000004">
    <property type="entry name" value="Cytoskeleton assembly control protein Sla2"/>
    <property type="match status" value="1"/>
</dbReference>
<gene>
    <name evidence="9" type="ORF">PBRASI_LOCUS5567</name>
</gene>
<evidence type="ECO:0000313" key="10">
    <source>
        <dbReference type="Proteomes" id="UP000789739"/>
    </source>
</evidence>
<dbReference type="SUPFAM" id="SSF48464">
    <property type="entry name" value="ENTH/VHS domain"/>
    <property type="match status" value="1"/>
</dbReference>
<dbReference type="SMART" id="SM00307">
    <property type="entry name" value="ILWEQ"/>
    <property type="match status" value="1"/>
</dbReference>
<dbReference type="GO" id="GO:0030479">
    <property type="term" value="C:actin cortical patch"/>
    <property type="evidence" value="ECO:0007669"/>
    <property type="project" value="TreeGrafter"/>
</dbReference>
<dbReference type="GO" id="GO:0032051">
    <property type="term" value="F:clathrin light chain binding"/>
    <property type="evidence" value="ECO:0007669"/>
    <property type="project" value="TreeGrafter"/>
</dbReference>
<dbReference type="EMBL" id="CAJVPI010000662">
    <property type="protein sequence ID" value="CAG8560522.1"/>
    <property type="molecule type" value="Genomic_DNA"/>
</dbReference>
<keyword evidence="10" id="KW-1185">Reference proteome</keyword>
<dbReference type="InterPro" id="IPR011417">
    <property type="entry name" value="ANTH_dom"/>
</dbReference>
<feature type="region of interest" description="Disordered" evidence="6">
    <location>
        <begin position="269"/>
        <end position="332"/>
    </location>
</feature>
<dbReference type="InterPro" id="IPR035964">
    <property type="entry name" value="I/LWEQ_dom_sf"/>
</dbReference>
<dbReference type="CDD" id="cd17007">
    <property type="entry name" value="ANTH_N_Sla2p"/>
    <property type="match status" value="1"/>
</dbReference>
<organism evidence="9 10">
    <name type="scientific">Paraglomus brasilianum</name>
    <dbReference type="NCBI Taxonomy" id="144538"/>
    <lineage>
        <taxon>Eukaryota</taxon>
        <taxon>Fungi</taxon>
        <taxon>Fungi incertae sedis</taxon>
        <taxon>Mucoromycota</taxon>
        <taxon>Glomeromycotina</taxon>
        <taxon>Glomeromycetes</taxon>
        <taxon>Paraglomerales</taxon>
        <taxon>Paraglomeraceae</taxon>
        <taxon>Paraglomus</taxon>
    </lineage>
</organism>
<feature type="coiled-coil region" evidence="5">
    <location>
        <begin position="1024"/>
        <end position="1053"/>
    </location>
</feature>
<reference evidence="9" key="1">
    <citation type="submission" date="2021-06" db="EMBL/GenBank/DDBJ databases">
        <authorList>
            <person name="Kallberg Y."/>
            <person name="Tangrot J."/>
            <person name="Rosling A."/>
        </authorList>
    </citation>
    <scope>NUCLEOTIDE SEQUENCE</scope>
    <source>
        <strain evidence="9">BR232B</strain>
    </source>
</reference>
<dbReference type="InterPro" id="IPR013809">
    <property type="entry name" value="ENTH"/>
</dbReference>
<dbReference type="GO" id="GO:0030136">
    <property type="term" value="C:clathrin-coated vesicle"/>
    <property type="evidence" value="ECO:0007669"/>
    <property type="project" value="TreeGrafter"/>
</dbReference>
<evidence type="ECO:0000256" key="6">
    <source>
        <dbReference type="SAM" id="MobiDB-lite"/>
    </source>
</evidence>
<dbReference type="Proteomes" id="UP000789739">
    <property type="component" value="Unassembled WGS sequence"/>
</dbReference>
<dbReference type="InterPro" id="IPR008942">
    <property type="entry name" value="ENTH_VHS"/>
</dbReference>
<name>A0A9N9B9R7_9GLOM</name>
<evidence type="ECO:0000256" key="3">
    <source>
        <dbReference type="ARBA" id="ARBA00022490"/>
    </source>
</evidence>
<evidence type="ECO:0000256" key="2">
    <source>
        <dbReference type="ARBA" id="ARBA00010135"/>
    </source>
</evidence>
<dbReference type="GO" id="GO:0006897">
    <property type="term" value="P:endocytosis"/>
    <property type="evidence" value="ECO:0007669"/>
    <property type="project" value="InterPro"/>
</dbReference>
<dbReference type="GO" id="GO:0007015">
    <property type="term" value="P:actin filament organization"/>
    <property type="evidence" value="ECO:0007669"/>
    <property type="project" value="TreeGrafter"/>
</dbReference>
<dbReference type="GO" id="GO:0048268">
    <property type="term" value="P:clathrin coat assembly"/>
    <property type="evidence" value="ECO:0007669"/>
    <property type="project" value="TreeGrafter"/>
</dbReference>
<dbReference type="AlphaFoldDB" id="A0A9N9B9R7"/>
<dbReference type="Pfam" id="PF07651">
    <property type="entry name" value="ANTH"/>
    <property type="match status" value="1"/>
</dbReference>
<sequence length="1060" mass="121082">MSHIPSRSVDREKAEHDLSNYIRKATNQIETAPKQKHVRSCIVYTWDYHSSQSVWTAFRVQPILNDEVQTFKALITIHKIIRGGHPITLKEVQNEVQWIRNLGKVSGDGFKGYGSLIRAYVDFILQKINYHRDHPEFNGNFDYEEYVTLKNIDDPNEGYETINDLMTLQDQIDQFQKLIFAHFRQSSNNECRIAALVPLVEESYGIYQFLTSMLRAMHRRTDAIDALEPLRSRYNAQHYLLRKFYAECSNLQYLTSLINVPKLPQDPPSLIDSSVPALPARPQTRSPAPSTNASEPENITEFWNSNDQAETERQRQLEEQQRQLQTQREMELQRQRMMELQLQKDFEEQQKMQAERERLAREQLLREQMRRQAEGRVAELEREILGLRGHVERDQMMLEQYDRVGITWSTRVKALENEMQQLNLNLQQQLQSKDDMIKNLQEQIIMWKNKYEALAKLYSQLRQEHIELLNKFKAAQLKANSAQEAIDKMERMERDVKSKNLELADMIRERDRARHELDRLKGSQREEVERVKRELAAANARAEELSRSKSSEIGALLAKFNREKQDLEDAAKGRQSYVDDLLRRLEDQQREIERITQEKDEEIAITQAGFDQTVQALAKLQQSQSDSESGMQTAIDNLILDHLRNLNDILDSIFQTCIQKIDDSIYELESPMQVGNQNSTPEYTLSMIEKATTQVSELSYALQRFLKSDRTREHTEVIKTATSFAQAVSDVLTNSKGITRLADEDDVVENIVRTAKIAATTSQKFLLSVQSYKLDGVSSTARAQIVNQGELDVQTAFQKVSKVTEGLLKTTIDVSNKADGEVGDLVEHEMLNAAKVIEQATARIQALMSRPRDATLSTTELLVHDAILESALAVTNAIAHLIKCATDSQQEIVAKGRGSSTHAAFYKKHNRWTEGLISAAKAIAMATNLLIETADGVISGKASLEQLIVASNEVAAATAQLVAASRVKADFMSKTQDRLEAASKAVIDACKALVKAVKEIAAKQLEEKERHVDYAALTPHDFKRQEMEQQVEILKLEKELTSARRKLGEMRKVGYHAEED</sequence>
<evidence type="ECO:0000259" key="7">
    <source>
        <dbReference type="PROSITE" id="PS50942"/>
    </source>
</evidence>
<dbReference type="GO" id="GO:0035615">
    <property type="term" value="F:clathrin adaptor activity"/>
    <property type="evidence" value="ECO:0007669"/>
    <property type="project" value="TreeGrafter"/>
</dbReference>
<dbReference type="InterPro" id="IPR002558">
    <property type="entry name" value="ILWEQ_dom"/>
</dbReference>
<keyword evidence="5" id="KW-0175">Coiled coil</keyword>
<comment type="subcellular location">
    <subcellularLocation>
        <location evidence="1">Cytoplasm</location>
    </subcellularLocation>
</comment>
<evidence type="ECO:0000259" key="8">
    <source>
        <dbReference type="PROSITE" id="PS50945"/>
    </source>
</evidence>
<dbReference type="PANTHER" id="PTHR10407">
    <property type="entry name" value="HUNTINGTIN INTERACTING PROTEIN 1"/>
    <property type="match status" value="1"/>
</dbReference>
<dbReference type="SUPFAM" id="SSF89009">
    <property type="entry name" value="GAT-like domain"/>
    <property type="match status" value="1"/>
</dbReference>
<comment type="similarity">
    <text evidence="2">Belongs to the SLA2 family.</text>
</comment>
<dbReference type="GO" id="GO:0043325">
    <property type="term" value="F:phosphatidylinositol-3,4-bisphosphate binding"/>
    <property type="evidence" value="ECO:0007669"/>
    <property type="project" value="TreeGrafter"/>
</dbReference>
<evidence type="ECO:0000256" key="4">
    <source>
        <dbReference type="ARBA" id="ARBA00023203"/>
    </source>
</evidence>
<comment type="caution">
    <text evidence="9">The sequence shown here is derived from an EMBL/GenBank/DDBJ whole genome shotgun (WGS) entry which is preliminary data.</text>
</comment>
<proteinExistence type="inferred from homology"/>